<evidence type="ECO:0000256" key="5">
    <source>
        <dbReference type="ARBA" id="ARBA00022448"/>
    </source>
</evidence>
<evidence type="ECO:0000256" key="2">
    <source>
        <dbReference type="ARBA" id="ARBA00009696"/>
    </source>
</evidence>
<proteinExistence type="inferred from homology"/>
<keyword evidence="9" id="KW-0564">Palmitate</keyword>
<comment type="similarity">
    <text evidence="2 13">Belongs to the LolB family.</text>
</comment>
<feature type="compositionally biased region" description="Basic and acidic residues" evidence="14">
    <location>
        <begin position="20"/>
        <end position="30"/>
    </location>
</feature>
<evidence type="ECO:0000256" key="7">
    <source>
        <dbReference type="ARBA" id="ARBA00022927"/>
    </source>
</evidence>
<accession>A0ABP9QZ86</accession>
<evidence type="ECO:0000313" key="15">
    <source>
        <dbReference type="EMBL" id="GAA5169584.1"/>
    </source>
</evidence>
<gene>
    <name evidence="13 15" type="primary">lolB</name>
    <name evidence="15" type="ORF">GCM10023342_01790</name>
</gene>
<evidence type="ECO:0000313" key="16">
    <source>
        <dbReference type="Proteomes" id="UP001500074"/>
    </source>
</evidence>
<keyword evidence="6" id="KW-0732">Signal</keyword>
<evidence type="ECO:0000256" key="8">
    <source>
        <dbReference type="ARBA" id="ARBA00023136"/>
    </source>
</evidence>
<dbReference type="CDD" id="cd16326">
    <property type="entry name" value="LolB"/>
    <property type="match status" value="1"/>
</dbReference>
<comment type="function">
    <text evidence="13">Plays a critical role in the incorporation of lipoproteins in the outer membrane after they are released by the LolA protein.</text>
</comment>
<organism evidence="15 16">
    <name type="scientific">Modicisalibacter zincidurans</name>
    <dbReference type="NCBI Taxonomy" id="1178777"/>
    <lineage>
        <taxon>Bacteria</taxon>
        <taxon>Pseudomonadati</taxon>
        <taxon>Pseudomonadota</taxon>
        <taxon>Gammaproteobacteria</taxon>
        <taxon>Oceanospirillales</taxon>
        <taxon>Halomonadaceae</taxon>
        <taxon>Modicisalibacter</taxon>
    </lineage>
</organism>
<evidence type="ECO:0000256" key="14">
    <source>
        <dbReference type="SAM" id="MobiDB-lite"/>
    </source>
</evidence>
<keyword evidence="5 13" id="KW-0813">Transport</keyword>
<keyword evidence="10 13" id="KW-0143">Chaperone</keyword>
<evidence type="ECO:0000256" key="4">
    <source>
        <dbReference type="ARBA" id="ARBA00016202"/>
    </source>
</evidence>
<dbReference type="Pfam" id="PF03550">
    <property type="entry name" value="LolB"/>
    <property type="match status" value="1"/>
</dbReference>
<comment type="subunit">
    <text evidence="3 13">Monomer.</text>
</comment>
<name>A0ABP9QZ86_9GAMM</name>
<comment type="subcellular location">
    <subcellularLocation>
        <location evidence="1">Cell outer membrane</location>
        <topology evidence="1">Lipid-anchor</topology>
    </subcellularLocation>
</comment>
<keyword evidence="7 13" id="KW-0653">Protein transport</keyword>
<dbReference type="EMBL" id="BAABKI010000002">
    <property type="protein sequence ID" value="GAA5169584.1"/>
    <property type="molecule type" value="Genomic_DNA"/>
</dbReference>
<keyword evidence="8 13" id="KW-0472">Membrane</keyword>
<evidence type="ECO:0000256" key="6">
    <source>
        <dbReference type="ARBA" id="ARBA00022729"/>
    </source>
</evidence>
<evidence type="ECO:0000256" key="12">
    <source>
        <dbReference type="ARBA" id="ARBA00023288"/>
    </source>
</evidence>
<evidence type="ECO:0000256" key="3">
    <source>
        <dbReference type="ARBA" id="ARBA00011245"/>
    </source>
</evidence>
<evidence type="ECO:0000256" key="10">
    <source>
        <dbReference type="ARBA" id="ARBA00023186"/>
    </source>
</evidence>
<evidence type="ECO:0000256" key="13">
    <source>
        <dbReference type="HAMAP-Rule" id="MF_00233"/>
    </source>
</evidence>
<dbReference type="NCBIfam" id="TIGR00548">
    <property type="entry name" value="lolB"/>
    <property type="match status" value="1"/>
</dbReference>
<keyword evidence="16" id="KW-1185">Reference proteome</keyword>
<dbReference type="HAMAP" id="MF_00233">
    <property type="entry name" value="LolB"/>
    <property type="match status" value="1"/>
</dbReference>
<dbReference type="InterPro" id="IPR029046">
    <property type="entry name" value="LolA/LolB/LppX"/>
</dbReference>
<keyword evidence="11 13" id="KW-0998">Cell outer membrane</keyword>
<comment type="caution">
    <text evidence="15">The sequence shown here is derived from an EMBL/GenBank/DDBJ whole genome shotgun (WGS) entry which is preliminary data.</text>
</comment>
<evidence type="ECO:0000256" key="1">
    <source>
        <dbReference type="ARBA" id="ARBA00004459"/>
    </source>
</evidence>
<dbReference type="SUPFAM" id="SSF89392">
    <property type="entry name" value="Prokaryotic lipoproteins and lipoprotein localization factors"/>
    <property type="match status" value="1"/>
</dbReference>
<dbReference type="Proteomes" id="UP001500074">
    <property type="component" value="Unassembled WGS sequence"/>
</dbReference>
<reference evidence="16" key="1">
    <citation type="journal article" date="2019" name="Int. J. Syst. Evol. Microbiol.">
        <title>The Global Catalogue of Microorganisms (GCM) 10K type strain sequencing project: providing services to taxonomists for standard genome sequencing and annotation.</title>
        <authorList>
            <consortium name="The Broad Institute Genomics Platform"/>
            <consortium name="The Broad Institute Genome Sequencing Center for Infectious Disease"/>
            <person name="Wu L."/>
            <person name="Ma J."/>
        </authorList>
    </citation>
    <scope>NUCLEOTIDE SEQUENCE [LARGE SCALE GENOMIC DNA]</scope>
    <source>
        <strain evidence="16">JCM 18472</strain>
    </source>
</reference>
<sequence length="198" mass="21918">MTLGLALLAGCASQSPAPESPREKGDWADQKPRLEALDSWRLAGKLGLRTPNDAQSANLDWTQRAGRYRMLISGPFGAGRSVLEGGPDGVVLTTGEGRYAADTPEQLMEQQLGWSLPISALDNWVRGLPSPIVEYQLTRDALNFPQRLRQAGWVIDYRDWTQADDLWLPRRMVMSFADWRATLVVNEWQPGAAEPGDG</sequence>
<evidence type="ECO:0000256" key="11">
    <source>
        <dbReference type="ARBA" id="ARBA00023237"/>
    </source>
</evidence>
<keyword evidence="12 15" id="KW-0449">Lipoprotein</keyword>
<dbReference type="InterPro" id="IPR004565">
    <property type="entry name" value="OM_lipoprot_LolB"/>
</dbReference>
<protein>
    <recommendedName>
        <fullName evidence="4 13">Outer-membrane lipoprotein LolB</fullName>
    </recommendedName>
</protein>
<evidence type="ECO:0000256" key="9">
    <source>
        <dbReference type="ARBA" id="ARBA00023139"/>
    </source>
</evidence>
<feature type="region of interest" description="Disordered" evidence="14">
    <location>
        <begin position="10"/>
        <end position="30"/>
    </location>
</feature>
<dbReference type="Gene3D" id="2.50.20.10">
    <property type="entry name" value="Lipoprotein localisation LolA/LolB/LppX"/>
    <property type="match status" value="1"/>
</dbReference>